<dbReference type="SMART" id="SM00382">
    <property type="entry name" value="AAA"/>
    <property type="match status" value="1"/>
</dbReference>
<dbReference type="InterPro" id="IPR017871">
    <property type="entry name" value="ABC_transporter-like_CS"/>
</dbReference>
<comment type="caution">
    <text evidence="9">The sequence shown here is derived from an EMBL/GenBank/DDBJ whole genome shotgun (WGS) entry which is preliminary data.</text>
</comment>
<accession>A0A5B2TEL0</accession>
<dbReference type="InterPro" id="IPR003593">
    <property type="entry name" value="AAA+_ATPase"/>
</dbReference>
<dbReference type="GO" id="GO:0015417">
    <property type="term" value="F:ABC-type polyamine transporter activity"/>
    <property type="evidence" value="ECO:0007669"/>
    <property type="project" value="UniProtKB-EC"/>
</dbReference>
<dbReference type="InterPro" id="IPR008995">
    <property type="entry name" value="Mo/tungstate-bd_C_term_dom"/>
</dbReference>
<comment type="catalytic activity">
    <reaction evidence="7">
        <text>ATP + H2O + polyamine-[polyamine-binding protein]Side 1 = ADP + phosphate + polyamineSide 2 + [polyamine-binding protein]Side 1.</text>
        <dbReference type="EC" id="7.6.2.11"/>
    </reaction>
</comment>
<dbReference type="PROSITE" id="PS50893">
    <property type="entry name" value="ABC_TRANSPORTER_2"/>
    <property type="match status" value="1"/>
</dbReference>
<comment type="function">
    <text evidence="7">Part of the ABC transporter complex PotABCD involved in spermidine/putrescine import. Responsible for energy coupling to the transport system.</text>
</comment>
<dbReference type="Gene3D" id="3.40.50.300">
    <property type="entry name" value="P-loop containing nucleotide triphosphate hydrolases"/>
    <property type="match status" value="1"/>
</dbReference>
<protein>
    <recommendedName>
        <fullName evidence="7">Spermidine/putrescine import ATP-binding protein PotA</fullName>
        <ecNumber evidence="7">7.6.2.11</ecNumber>
    </recommendedName>
</protein>
<dbReference type="GO" id="GO:0043190">
    <property type="term" value="C:ATP-binding cassette (ABC) transporter complex"/>
    <property type="evidence" value="ECO:0007669"/>
    <property type="project" value="InterPro"/>
</dbReference>
<keyword evidence="10" id="KW-1185">Reference proteome</keyword>
<keyword evidence="2 7" id="KW-1003">Cell membrane</keyword>
<dbReference type="AlphaFoldDB" id="A0A5B2TEL0"/>
<organism evidence="9 10">
    <name type="scientific">Teichococcus oryzae</name>
    <dbReference type="NCBI Taxonomy" id="1608942"/>
    <lineage>
        <taxon>Bacteria</taxon>
        <taxon>Pseudomonadati</taxon>
        <taxon>Pseudomonadota</taxon>
        <taxon>Alphaproteobacteria</taxon>
        <taxon>Acetobacterales</taxon>
        <taxon>Roseomonadaceae</taxon>
        <taxon>Roseomonas</taxon>
    </lineage>
</organism>
<dbReference type="OrthoDB" id="9802264at2"/>
<reference evidence="9 10" key="1">
    <citation type="journal article" date="2015" name="Int. J. Syst. Evol. Microbiol.">
        <title>Roseomonas oryzae sp. nov., isolated from paddy rhizosphere soil.</title>
        <authorList>
            <person name="Ramaprasad E.V."/>
            <person name="Sasikala Ch."/>
            <person name="Ramana Ch.V."/>
        </authorList>
    </citation>
    <scope>NUCLEOTIDE SEQUENCE [LARGE SCALE GENOMIC DNA]</scope>
    <source>
        <strain evidence="9 10">KCTC 42542</strain>
    </source>
</reference>
<sequence length="356" mass="38307">MSTSTSQGVRLEAVSKTYGSETVVRDISLTIPQGEFFTLLGPSGSGKTTTLSMIAGFTLPDGGRIHIDGKDATRAPPRDRGLGMVFQNYAIFPHLDVFGNVAFPLNVRKVPKPEVAKRVAGALEMVKLTSFEKRFARELSGGQQQRVALARAIVGHPPVVLMDEPLGALDKNLRYHMQVEIKEISRRLGMTVIYVTHDQEEALTMSDRIAIMNRGSIAQIGPPREVYERPGSAFVARFLGEANLIAAKREGGALRGAGGAWFEVASDRPQAAGGQVFVRPEKVSILPEGGAPSANQIAGTVRHTAFLGNVVRYEVTLPDGQIVLCDATNASGTVLRQPGEAVRLGWQRADALLLEA</sequence>
<dbReference type="RefSeq" id="WP_149812558.1">
    <property type="nucleotide sequence ID" value="NZ_VUKA01000005.1"/>
</dbReference>
<dbReference type="GO" id="GO:0015847">
    <property type="term" value="P:putrescine transport"/>
    <property type="evidence" value="ECO:0007669"/>
    <property type="project" value="UniProtKB-ARBA"/>
</dbReference>
<evidence type="ECO:0000313" key="9">
    <source>
        <dbReference type="EMBL" id="KAA2212942.1"/>
    </source>
</evidence>
<dbReference type="PANTHER" id="PTHR42781">
    <property type="entry name" value="SPERMIDINE/PUTRESCINE IMPORT ATP-BINDING PROTEIN POTA"/>
    <property type="match status" value="1"/>
</dbReference>
<keyword evidence="1 7" id="KW-0813">Transport</keyword>
<dbReference type="InterPro" id="IPR005893">
    <property type="entry name" value="PotA-like"/>
</dbReference>
<dbReference type="GO" id="GO:0016887">
    <property type="term" value="F:ATP hydrolysis activity"/>
    <property type="evidence" value="ECO:0007669"/>
    <property type="project" value="InterPro"/>
</dbReference>
<evidence type="ECO:0000256" key="3">
    <source>
        <dbReference type="ARBA" id="ARBA00022741"/>
    </source>
</evidence>
<comment type="subunit">
    <text evidence="7">The complex is composed of two ATP-binding proteins (PotA), two transmembrane proteins (PotB and PotC) and a solute-binding protein (PotD).</text>
</comment>
<dbReference type="EMBL" id="VUKA01000005">
    <property type="protein sequence ID" value="KAA2212942.1"/>
    <property type="molecule type" value="Genomic_DNA"/>
</dbReference>
<dbReference type="InterPro" id="IPR013611">
    <property type="entry name" value="Transp-assoc_OB_typ2"/>
</dbReference>
<dbReference type="SUPFAM" id="SSF50331">
    <property type="entry name" value="MOP-like"/>
    <property type="match status" value="1"/>
</dbReference>
<evidence type="ECO:0000256" key="7">
    <source>
        <dbReference type="RuleBase" id="RU364083"/>
    </source>
</evidence>
<comment type="similarity">
    <text evidence="7">Belongs to the ABC transporter superfamily. Spermidine/putrescine importer (TC 3.A.1.11.1) family.</text>
</comment>
<feature type="domain" description="ABC transporter" evidence="8">
    <location>
        <begin position="9"/>
        <end position="239"/>
    </location>
</feature>
<evidence type="ECO:0000256" key="4">
    <source>
        <dbReference type="ARBA" id="ARBA00022840"/>
    </source>
</evidence>
<keyword evidence="5 7" id="KW-1278">Translocase</keyword>
<gene>
    <name evidence="7" type="primary">potA</name>
    <name evidence="9" type="ORF">F0Q34_12510</name>
</gene>
<dbReference type="InterPro" id="IPR027417">
    <property type="entry name" value="P-loop_NTPase"/>
</dbReference>
<keyword evidence="3 7" id="KW-0547">Nucleotide-binding</keyword>
<dbReference type="InterPro" id="IPR003439">
    <property type="entry name" value="ABC_transporter-like_ATP-bd"/>
</dbReference>
<dbReference type="SUPFAM" id="SSF52540">
    <property type="entry name" value="P-loop containing nucleoside triphosphate hydrolases"/>
    <property type="match status" value="1"/>
</dbReference>
<dbReference type="GO" id="GO:0005524">
    <property type="term" value="F:ATP binding"/>
    <property type="evidence" value="ECO:0007669"/>
    <property type="project" value="UniProtKB-KW"/>
</dbReference>
<dbReference type="Pfam" id="PF00005">
    <property type="entry name" value="ABC_tran"/>
    <property type="match status" value="1"/>
</dbReference>
<evidence type="ECO:0000256" key="1">
    <source>
        <dbReference type="ARBA" id="ARBA00022448"/>
    </source>
</evidence>
<dbReference type="Proteomes" id="UP000322110">
    <property type="component" value="Unassembled WGS sequence"/>
</dbReference>
<keyword evidence="4 7" id="KW-0067">ATP-binding</keyword>
<dbReference type="FunFam" id="3.40.50.300:FF:000133">
    <property type="entry name" value="Spermidine/putrescine import ATP-binding protein PotA"/>
    <property type="match status" value="1"/>
</dbReference>
<dbReference type="InterPro" id="IPR050093">
    <property type="entry name" value="ABC_SmlMolc_Importer"/>
</dbReference>
<evidence type="ECO:0000313" key="10">
    <source>
        <dbReference type="Proteomes" id="UP000322110"/>
    </source>
</evidence>
<evidence type="ECO:0000256" key="5">
    <source>
        <dbReference type="ARBA" id="ARBA00022967"/>
    </source>
</evidence>
<name>A0A5B2TEL0_9PROT</name>
<dbReference type="EC" id="7.6.2.11" evidence="7"/>
<dbReference type="NCBIfam" id="TIGR01187">
    <property type="entry name" value="potA"/>
    <property type="match status" value="1"/>
</dbReference>
<dbReference type="Pfam" id="PF08402">
    <property type="entry name" value="TOBE_2"/>
    <property type="match status" value="1"/>
</dbReference>
<keyword evidence="6 7" id="KW-0472">Membrane</keyword>
<evidence type="ECO:0000259" key="8">
    <source>
        <dbReference type="PROSITE" id="PS50893"/>
    </source>
</evidence>
<evidence type="ECO:0000256" key="6">
    <source>
        <dbReference type="ARBA" id="ARBA00023136"/>
    </source>
</evidence>
<dbReference type="PROSITE" id="PS00211">
    <property type="entry name" value="ABC_TRANSPORTER_1"/>
    <property type="match status" value="1"/>
</dbReference>
<proteinExistence type="inferred from homology"/>
<dbReference type="PANTHER" id="PTHR42781:SF4">
    <property type="entry name" value="SPERMIDINE_PUTRESCINE IMPORT ATP-BINDING PROTEIN POTA"/>
    <property type="match status" value="1"/>
</dbReference>
<evidence type="ECO:0000256" key="2">
    <source>
        <dbReference type="ARBA" id="ARBA00022475"/>
    </source>
</evidence>